<dbReference type="AlphaFoldDB" id="A0A6C1KFY9"/>
<proteinExistence type="predicted"/>
<dbReference type="EMBL" id="VAUP01000028">
    <property type="protein sequence ID" value="TLX42477.1"/>
    <property type="molecule type" value="Genomic_DNA"/>
</dbReference>
<feature type="transmembrane region" description="Helical" evidence="1">
    <location>
        <begin position="7"/>
        <end position="26"/>
    </location>
</feature>
<sequence>MSGLAHLLAYGVPWWLWGIAGLLAVAALARVAGLRAALAATAVLAFVLAHRKGAQQGYSQAMKEGERDAERILDTARAARSGADLRDGDARRLRDDDGFRRK</sequence>
<evidence type="ECO:0000313" key="3">
    <source>
        <dbReference type="Proteomes" id="UP000305131"/>
    </source>
</evidence>
<evidence type="ECO:0000256" key="1">
    <source>
        <dbReference type="SAM" id="Phobius"/>
    </source>
</evidence>
<keyword evidence="1" id="KW-0812">Transmembrane</keyword>
<dbReference type="RefSeq" id="WP_138399843.1">
    <property type="nucleotide sequence ID" value="NZ_JBAFVI010000008.1"/>
</dbReference>
<accession>A0A6C1KFY9</accession>
<dbReference type="GeneID" id="95774289"/>
<dbReference type="Proteomes" id="UP000305131">
    <property type="component" value="Unassembled WGS sequence"/>
</dbReference>
<name>A0A6C1KFY9_XANAU</name>
<keyword evidence="1" id="KW-0472">Membrane</keyword>
<keyword evidence="1" id="KW-1133">Transmembrane helix</keyword>
<comment type="caution">
    <text evidence="2">The sequence shown here is derived from an EMBL/GenBank/DDBJ whole genome shotgun (WGS) entry which is preliminary data.</text>
</comment>
<organism evidence="2 3">
    <name type="scientific">Xanthobacter autotrophicus</name>
    <dbReference type="NCBI Taxonomy" id="280"/>
    <lineage>
        <taxon>Bacteria</taxon>
        <taxon>Pseudomonadati</taxon>
        <taxon>Pseudomonadota</taxon>
        <taxon>Alphaproteobacteria</taxon>
        <taxon>Hyphomicrobiales</taxon>
        <taxon>Xanthobacteraceae</taxon>
        <taxon>Xanthobacter</taxon>
    </lineage>
</organism>
<protein>
    <submittedName>
        <fullName evidence="2">Uncharacterized protein</fullName>
    </submittedName>
</protein>
<feature type="transmembrane region" description="Helical" evidence="1">
    <location>
        <begin position="32"/>
        <end position="49"/>
    </location>
</feature>
<gene>
    <name evidence="2" type="ORF">FBQ73_12570</name>
</gene>
<evidence type="ECO:0000313" key="2">
    <source>
        <dbReference type="EMBL" id="TLX42477.1"/>
    </source>
</evidence>
<reference evidence="2 3" key="1">
    <citation type="submission" date="2019-05" db="EMBL/GenBank/DDBJ databases">
        <authorList>
            <person name="Zhou X."/>
        </authorList>
    </citation>
    <scope>NUCLEOTIDE SEQUENCE [LARGE SCALE GENOMIC DNA]</scope>
    <source>
        <strain evidence="2 3">DSM 432</strain>
    </source>
</reference>